<accession>K0TMC4</accession>
<proteinExistence type="inferred from homology"/>
<evidence type="ECO:0000259" key="4">
    <source>
        <dbReference type="Pfam" id="PF13872"/>
    </source>
</evidence>
<feature type="domain" description="Strawberry notch AAA" evidence="4">
    <location>
        <begin position="32"/>
        <end position="278"/>
    </location>
</feature>
<gene>
    <name evidence="5" type="ORF">THAOC_05868</name>
</gene>
<dbReference type="InterPro" id="IPR039187">
    <property type="entry name" value="SNO_AAA"/>
</dbReference>
<reference evidence="5 6" key="1">
    <citation type="journal article" date="2012" name="Genome Biol.">
        <title>Genome and low-iron response of an oceanic diatom adapted to chronic iron limitation.</title>
        <authorList>
            <person name="Lommer M."/>
            <person name="Specht M."/>
            <person name="Roy A.S."/>
            <person name="Kraemer L."/>
            <person name="Andreson R."/>
            <person name="Gutowska M.A."/>
            <person name="Wolf J."/>
            <person name="Bergner S.V."/>
            <person name="Schilhabel M.B."/>
            <person name="Klostermeier U.C."/>
            <person name="Beiko R.G."/>
            <person name="Rosenstiel P."/>
            <person name="Hippler M."/>
            <person name="Laroche J."/>
        </authorList>
    </citation>
    <scope>NUCLEOTIDE SEQUENCE [LARGE SCALE GENOMIC DNA]</scope>
    <source>
        <strain evidence="5 6">CCMP1005</strain>
    </source>
</reference>
<feature type="compositionally biased region" description="Basic residues" evidence="2">
    <location>
        <begin position="507"/>
        <end position="531"/>
    </location>
</feature>
<feature type="region of interest" description="Disordered" evidence="2">
    <location>
        <begin position="1"/>
        <end position="29"/>
    </location>
</feature>
<dbReference type="Proteomes" id="UP000266841">
    <property type="component" value="Unassembled WGS sequence"/>
</dbReference>
<comment type="caution">
    <text evidence="5">The sequence shown here is derived from an EMBL/GenBank/DDBJ whole genome shotgun (WGS) entry which is preliminary data.</text>
</comment>
<dbReference type="EMBL" id="AGNL01005614">
    <property type="protein sequence ID" value="EJK72587.1"/>
    <property type="molecule type" value="Genomic_DNA"/>
</dbReference>
<keyword evidence="6" id="KW-1185">Reference proteome</keyword>
<evidence type="ECO:0000256" key="1">
    <source>
        <dbReference type="ARBA" id="ARBA00006992"/>
    </source>
</evidence>
<dbReference type="GO" id="GO:0005634">
    <property type="term" value="C:nucleus"/>
    <property type="evidence" value="ECO:0007669"/>
    <property type="project" value="TreeGrafter"/>
</dbReference>
<comment type="similarity">
    <text evidence="1">Belongs to the SBNO family.</text>
</comment>
<dbReference type="GO" id="GO:0031490">
    <property type="term" value="F:chromatin DNA binding"/>
    <property type="evidence" value="ECO:0007669"/>
    <property type="project" value="TreeGrafter"/>
</dbReference>
<organism evidence="5 6">
    <name type="scientific">Thalassiosira oceanica</name>
    <name type="common">Marine diatom</name>
    <dbReference type="NCBI Taxonomy" id="159749"/>
    <lineage>
        <taxon>Eukaryota</taxon>
        <taxon>Sar</taxon>
        <taxon>Stramenopiles</taxon>
        <taxon>Ochrophyta</taxon>
        <taxon>Bacillariophyta</taxon>
        <taxon>Coscinodiscophyceae</taxon>
        <taxon>Thalassiosirophycidae</taxon>
        <taxon>Thalassiosirales</taxon>
        <taxon>Thalassiosiraceae</taxon>
        <taxon>Thalassiosira</taxon>
    </lineage>
</organism>
<evidence type="ECO:0000313" key="6">
    <source>
        <dbReference type="Proteomes" id="UP000266841"/>
    </source>
</evidence>
<dbReference type="Pfam" id="PF13872">
    <property type="entry name" value="AAA_34"/>
    <property type="match status" value="1"/>
</dbReference>
<sequence length="922" mass="102168">APASSWGTAPGWARGGPSRASASRTSHGGGTGDVWVSVSSDLYEDAKRDLRDLGLADYAERHCHNLCKLPYGNLRSRYDRGVMFCTYQTLIAKNRAGGTRLDQLIDWCGGEEFDGLILLDECHKASRSGPNSCAKTIELDADGNPKTTGHGMHEKVKSSKSAIAVVNLQNRLPRARVVYCSATSVSHQKNLGFMSRLGLWGPGTESPSGFHQFLERLKLLKTGTSRVLASAGSGALEIHAMHLKATGSLVARTLSYESCSFDLVDDIGNEQVTKVYNEASQVWTELHAQLGERMRKINADAKIQKRIREFEDEGLPLTSSMIYHQELNQDSDAESDDDAEDEEERNIRRTYRKRPAKNLQGLFWSAHQRFFRSLCIATKVPRAIEIAKEALDENKCVVIGLQSTGEARAKGAAQVAGRNSLPLLQPSIHSSSRPAEPKGVRAPTFLNTNKRSDDDDDDDDDDADDSPLSVDSDDAKTGSRRGRARKPVDYSELAIDSEGNEKNSGGRSKRKQSKRKKNKLSKPVKRLRRSRGVSDDVRDDSDFAPSVEDSDDESPGSEGDPDVAAKCGNSRGNAKHGGSSDDETFATAKDHFDSDLSSDEKEKKKEGEKKKKKKKADGKINWDEIELDVPKAEMTAEKERRIDSTTHFISAAGPSKVAELTGRKVRQVQYEDEETGNKYVRIERRKGAKSFERVNIEEKEAFQSGEKYVAILSEAASTGISLQADKRVSNQRRRVHITLELPWSADKAIQQLGRTHRANQSSGPEYKFLISDVGGEKRFAAAVAKRLALMGALTQGDRRSTGQSSSLGLGNFDMDNKFGNKALRDMLGEVWKMNARSLSEIENRHASGALEIIDKHLSVVVLDDTPAGADWRTSLAPYDDDGETERSYYSMMQLWLIFLDQAVKKIHQCKSKYFVFKKIVFY</sequence>
<dbReference type="PANTHER" id="PTHR12706">
    <property type="entry name" value="STRAWBERRY NOTCH-RELATED"/>
    <property type="match status" value="1"/>
</dbReference>
<evidence type="ECO:0000259" key="3">
    <source>
        <dbReference type="Pfam" id="PF13871"/>
    </source>
</evidence>
<feature type="compositionally biased region" description="Acidic residues" evidence="2">
    <location>
        <begin position="454"/>
        <end position="465"/>
    </location>
</feature>
<dbReference type="OrthoDB" id="421838at2759"/>
<dbReference type="InterPro" id="IPR026741">
    <property type="entry name" value="SNO"/>
</dbReference>
<dbReference type="GO" id="GO:0042393">
    <property type="term" value="F:histone binding"/>
    <property type="evidence" value="ECO:0007669"/>
    <property type="project" value="TreeGrafter"/>
</dbReference>
<dbReference type="SUPFAM" id="SSF52540">
    <property type="entry name" value="P-loop containing nucleoside triphosphate hydrolases"/>
    <property type="match status" value="1"/>
</dbReference>
<dbReference type="GO" id="GO:0006355">
    <property type="term" value="P:regulation of DNA-templated transcription"/>
    <property type="evidence" value="ECO:0007669"/>
    <property type="project" value="InterPro"/>
</dbReference>
<dbReference type="Pfam" id="PF13871">
    <property type="entry name" value="Helicase_C_4"/>
    <property type="match status" value="1"/>
</dbReference>
<feature type="non-terminal residue" evidence="5">
    <location>
        <position position="1"/>
    </location>
</feature>
<dbReference type="Gene3D" id="3.40.50.300">
    <property type="entry name" value="P-loop containing nucleotide triphosphate hydrolases"/>
    <property type="match status" value="1"/>
</dbReference>
<protein>
    <submittedName>
        <fullName evidence="5">Uncharacterized protein</fullName>
    </submittedName>
</protein>
<feature type="region of interest" description="Disordered" evidence="2">
    <location>
        <begin position="327"/>
        <end position="349"/>
    </location>
</feature>
<feature type="compositionally biased region" description="Acidic residues" evidence="2">
    <location>
        <begin position="329"/>
        <end position="344"/>
    </location>
</feature>
<dbReference type="InterPro" id="IPR026937">
    <property type="entry name" value="SBNO_Helicase_C_dom"/>
</dbReference>
<dbReference type="AlphaFoldDB" id="K0TMC4"/>
<name>K0TMC4_THAOC</name>
<dbReference type="OMA" id="QAIWISE"/>
<dbReference type="PANTHER" id="PTHR12706:SF30">
    <property type="entry name" value="PROTEIN STRAWBERRY NOTCH-RELATED"/>
    <property type="match status" value="1"/>
</dbReference>
<feature type="region of interest" description="Disordered" evidence="2">
    <location>
        <begin position="423"/>
        <end position="619"/>
    </location>
</feature>
<dbReference type="InterPro" id="IPR027417">
    <property type="entry name" value="P-loop_NTPase"/>
</dbReference>
<evidence type="ECO:0000256" key="2">
    <source>
        <dbReference type="SAM" id="MobiDB-lite"/>
    </source>
</evidence>
<evidence type="ECO:0000313" key="5">
    <source>
        <dbReference type="EMBL" id="EJK72587.1"/>
    </source>
</evidence>
<dbReference type="eggNOG" id="KOG1513">
    <property type="taxonomic scope" value="Eukaryota"/>
</dbReference>
<feature type="domain" description="Strawberry notch helicase C" evidence="3">
    <location>
        <begin position="649"/>
        <end position="839"/>
    </location>
</feature>
<feature type="compositionally biased region" description="Acidic residues" evidence="2">
    <location>
        <begin position="548"/>
        <end position="561"/>
    </location>
</feature>
<feature type="compositionally biased region" description="Basic and acidic residues" evidence="2">
    <location>
        <begin position="588"/>
        <end position="609"/>
    </location>
</feature>